<protein>
    <submittedName>
        <fullName evidence="7">Membrane protein</fullName>
    </submittedName>
</protein>
<reference evidence="7 8" key="1">
    <citation type="submission" date="2020-08" db="EMBL/GenBank/DDBJ databases">
        <title>Genomic Encyclopedia of Type Strains, Phase IV (KMG-IV): sequencing the most valuable type-strain genomes for metagenomic binning, comparative biology and taxonomic classification.</title>
        <authorList>
            <person name="Goeker M."/>
        </authorList>
    </citation>
    <scope>NUCLEOTIDE SEQUENCE [LARGE SCALE GENOMIC DNA]</scope>
    <source>
        <strain evidence="7 8">DSM 100044</strain>
    </source>
</reference>
<sequence>MTTISPKATSANAISPWQFDWPAWKAVLWRSWSEAGNDNVGLIAAGVAFYGFLAIVPVLGAIVLSYGLVATPETVVHNVQGLTKALPADAAQLVGEQLMNVVKTSDGKKGLGLLLALALALFGARNGAGAIITALNVAYEETEKRGFIKVNLIALAMTAAGVVAAVLAVVATAALAALEDLLPTSGTATVIAGKIGSYLLLLLAGSATAAALYQFGPSRSRAKWSWITPGSLLCSLAWLLLTLGFGIYVSNFGNYNATYGSLGAVVVLLTWLYLSSYILMLGAELNSECEHQTATDTTTGAPQPIGQRGAWVADHVAGCDDAAGTTAGNPRSAGLSDAPADAPIHHRPGAGVVAAFAGGRAGSAIGGKGVGLLNTGLATAGLALVRGRRRAPLGAAMLAAAGALAWVRGKPAKPKRAVKRK</sequence>
<feature type="transmembrane region" description="Helical" evidence="6">
    <location>
        <begin position="113"/>
        <end position="138"/>
    </location>
</feature>
<dbReference type="PANTHER" id="PTHR30213">
    <property type="entry name" value="INNER MEMBRANE PROTEIN YHJD"/>
    <property type="match status" value="1"/>
</dbReference>
<dbReference type="GO" id="GO:0005886">
    <property type="term" value="C:plasma membrane"/>
    <property type="evidence" value="ECO:0007669"/>
    <property type="project" value="UniProtKB-SubCell"/>
</dbReference>
<keyword evidence="3 6" id="KW-0812">Transmembrane</keyword>
<dbReference type="EMBL" id="JACIJK010000005">
    <property type="protein sequence ID" value="MBB5714955.1"/>
    <property type="molecule type" value="Genomic_DNA"/>
</dbReference>
<feature type="transmembrane region" description="Helical" evidence="6">
    <location>
        <begin position="195"/>
        <end position="215"/>
    </location>
</feature>
<dbReference type="NCBIfam" id="TIGR00765">
    <property type="entry name" value="yihY_not_rbn"/>
    <property type="match status" value="1"/>
</dbReference>
<feature type="transmembrane region" description="Helical" evidence="6">
    <location>
        <begin position="227"/>
        <end position="249"/>
    </location>
</feature>
<gene>
    <name evidence="7" type="ORF">FHS94_001796</name>
</gene>
<accession>A0A7W9BCY7</accession>
<dbReference type="Proteomes" id="UP000546200">
    <property type="component" value="Unassembled WGS sequence"/>
</dbReference>
<dbReference type="Pfam" id="PF03631">
    <property type="entry name" value="Virul_fac_BrkB"/>
    <property type="match status" value="1"/>
</dbReference>
<keyword evidence="4 6" id="KW-1133">Transmembrane helix</keyword>
<evidence type="ECO:0000256" key="3">
    <source>
        <dbReference type="ARBA" id="ARBA00022692"/>
    </source>
</evidence>
<dbReference type="InterPro" id="IPR017039">
    <property type="entry name" value="Virul_fac_BrkB"/>
</dbReference>
<name>A0A7W9BCY7_9SPHN</name>
<dbReference type="RefSeq" id="WP_184056803.1">
    <property type="nucleotide sequence ID" value="NZ_JACIJK010000005.1"/>
</dbReference>
<keyword evidence="8" id="KW-1185">Reference proteome</keyword>
<evidence type="ECO:0000256" key="6">
    <source>
        <dbReference type="SAM" id="Phobius"/>
    </source>
</evidence>
<evidence type="ECO:0000313" key="7">
    <source>
        <dbReference type="EMBL" id="MBB5714955.1"/>
    </source>
</evidence>
<dbReference type="PANTHER" id="PTHR30213:SF0">
    <property type="entry name" value="UPF0761 MEMBRANE PROTEIN YIHY"/>
    <property type="match status" value="1"/>
</dbReference>
<evidence type="ECO:0000256" key="1">
    <source>
        <dbReference type="ARBA" id="ARBA00004651"/>
    </source>
</evidence>
<feature type="transmembrane region" description="Helical" evidence="6">
    <location>
        <begin position="255"/>
        <end position="274"/>
    </location>
</feature>
<comment type="caution">
    <text evidence="7">The sequence shown here is derived from an EMBL/GenBank/DDBJ whole genome shotgun (WGS) entry which is preliminary data.</text>
</comment>
<keyword evidence="5 6" id="KW-0472">Membrane</keyword>
<feature type="transmembrane region" description="Helical" evidence="6">
    <location>
        <begin position="40"/>
        <end position="69"/>
    </location>
</feature>
<evidence type="ECO:0000256" key="5">
    <source>
        <dbReference type="ARBA" id="ARBA00023136"/>
    </source>
</evidence>
<proteinExistence type="predicted"/>
<evidence type="ECO:0000256" key="2">
    <source>
        <dbReference type="ARBA" id="ARBA00022475"/>
    </source>
</evidence>
<organism evidence="7 8">
    <name type="scientific">Sphingomonas aerophila</name>
    <dbReference type="NCBI Taxonomy" id="1344948"/>
    <lineage>
        <taxon>Bacteria</taxon>
        <taxon>Pseudomonadati</taxon>
        <taxon>Pseudomonadota</taxon>
        <taxon>Alphaproteobacteria</taxon>
        <taxon>Sphingomonadales</taxon>
        <taxon>Sphingomonadaceae</taxon>
        <taxon>Sphingomonas</taxon>
    </lineage>
</organism>
<comment type="subcellular location">
    <subcellularLocation>
        <location evidence="1">Cell membrane</location>
        <topology evidence="1">Multi-pass membrane protein</topology>
    </subcellularLocation>
</comment>
<keyword evidence="2" id="KW-1003">Cell membrane</keyword>
<feature type="transmembrane region" description="Helical" evidence="6">
    <location>
        <begin position="150"/>
        <end position="175"/>
    </location>
</feature>
<evidence type="ECO:0000313" key="8">
    <source>
        <dbReference type="Proteomes" id="UP000546200"/>
    </source>
</evidence>
<evidence type="ECO:0000256" key="4">
    <source>
        <dbReference type="ARBA" id="ARBA00022989"/>
    </source>
</evidence>
<dbReference type="AlphaFoldDB" id="A0A7W9BCY7"/>